<dbReference type="AlphaFoldDB" id="A0A537IG10"/>
<dbReference type="Proteomes" id="UP000318834">
    <property type="component" value="Unassembled WGS sequence"/>
</dbReference>
<reference evidence="1 2" key="1">
    <citation type="journal article" date="2019" name="Nat. Microbiol.">
        <title>Mediterranean grassland soil C-N compound turnover is dependent on rainfall and depth, and is mediated by genomically divergent microorganisms.</title>
        <authorList>
            <person name="Diamond S."/>
            <person name="Andeer P.F."/>
            <person name="Li Z."/>
            <person name="Crits-Christoph A."/>
            <person name="Burstein D."/>
            <person name="Anantharaman K."/>
            <person name="Lane K.R."/>
            <person name="Thomas B.C."/>
            <person name="Pan C."/>
            <person name="Northen T.R."/>
            <person name="Banfield J.F."/>
        </authorList>
    </citation>
    <scope>NUCLEOTIDE SEQUENCE [LARGE SCALE GENOMIC DNA]</scope>
    <source>
        <strain evidence="1">NP_8</strain>
    </source>
</reference>
<accession>A0A537IG10</accession>
<gene>
    <name evidence="1" type="ORF">E6H05_14170</name>
</gene>
<organism evidence="1 2">
    <name type="scientific">Candidatus Segetimicrobium genomatis</name>
    <dbReference type="NCBI Taxonomy" id="2569760"/>
    <lineage>
        <taxon>Bacteria</taxon>
        <taxon>Bacillati</taxon>
        <taxon>Candidatus Sysuimicrobiota</taxon>
        <taxon>Candidatus Sysuimicrobiia</taxon>
        <taxon>Candidatus Sysuimicrobiales</taxon>
        <taxon>Candidatus Segetimicrobiaceae</taxon>
        <taxon>Candidatus Segetimicrobium</taxon>
    </lineage>
</organism>
<dbReference type="EMBL" id="VBAP01000166">
    <property type="protein sequence ID" value="TMI70144.1"/>
    <property type="molecule type" value="Genomic_DNA"/>
</dbReference>
<proteinExistence type="predicted"/>
<name>A0A537IG10_9BACT</name>
<sequence length="88" mass="10155">MTVKHFGVSVFGSIPQPAHMPCQECGASVPVLERDEHVCSEQRRLEYRLFQLRAELAAFDELFAAYLESPRGRFELWCAERERRSKPG</sequence>
<protein>
    <submittedName>
        <fullName evidence="1">Uncharacterized protein</fullName>
    </submittedName>
</protein>
<comment type="caution">
    <text evidence="1">The sequence shown here is derived from an EMBL/GenBank/DDBJ whole genome shotgun (WGS) entry which is preliminary data.</text>
</comment>
<evidence type="ECO:0000313" key="2">
    <source>
        <dbReference type="Proteomes" id="UP000318834"/>
    </source>
</evidence>
<evidence type="ECO:0000313" key="1">
    <source>
        <dbReference type="EMBL" id="TMI70144.1"/>
    </source>
</evidence>